<feature type="compositionally biased region" description="Polar residues" evidence="1">
    <location>
        <begin position="35"/>
        <end position="47"/>
    </location>
</feature>
<keyword evidence="2" id="KW-0371">Homeobox</keyword>
<comment type="caution">
    <text evidence="2">The sequence shown here is derived from an EMBL/GenBank/DDBJ whole genome shotgun (WGS) entry which is preliminary data.</text>
</comment>
<dbReference type="AlphaFoldDB" id="A0A8J5JXX1"/>
<dbReference type="Proteomes" id="UP000747542">
    <property type="component" value="Unassembled WGS sequence"/>
</dbReference>
<evidence type="ECO:0000313" key="3">
    <source>
        <dbReference type="Proteomes" id="UP000747542"/>
    </source>
</evidence>
<dbReference type="EMBL" id="JAHLQT010022531">
    <property type="protein sequence ID" value="KAG7166530.1"/>
    <property type="molecule type" value="Genomic_DNA"/>
</dbReference>
<organism evidence="2 3">
    <name type="scientific">Homarus americanus</name>
    <name type="common">American lobster</name>
    <dbReference type="NCBI Taxonomy" id="6706"/>
    <lineage>
        <taxon>Eukaryota</taxon>
        <taxon>Metazoa</taxon>
        <taxon>Ecdysozoa</taxon>
        <taxon>Arthropoda</taxon>
        <taxon>Crustacea</taxon>
        <taxon>Multicrustacea</taxon>
        <taxon>Malacostraca</taxon>
        <taxon>Eumalacostraca</taxon>
        <taxon>Eucarida</taxon>
        <taxon>Decapoda</taxon>
        <taxon>Pleocyemata</taxon>
        <taxon>Astacidea</taxon>
        <taxon>Nephropoidea</taxon>
        <taxon>Nephropidae</taxon>
        <taxon>Homarus</taxon>
    </lineage>
</organism>
<feature type="region of interest" description="Disordered" evidence="1">
    <location>
        <begin position="1"/>
        <end position="111"/>
    </location>
</feature>
<feature type="compositionally biased region" description="Basic and acidic residues" evidence="1">
    <location>
        <begin position="1"/>
        <end position="16"/>
    </location>
</feature>
<sequence>MKYKKEQKAKGGRDKSPSPPCSSPATSMPPMSPSGEMNTLSPATQCHANACHGTGLPPTSHGQPVSRPQHHQDAHHYLPASSCGGPTQHHGSGMVTSMTGPHGPMPHYMGL</sequence>
<dbReference type="GO" id="GO:0003677">
    <property type="term" value="F:DNA binding"/>
    <property type="evidence" value="ECO:0007669"/>
    <property type="project" value="UniProtKB-KW"/>
</dbReference>
<keyword evidence="3" id="KW-1185">Reference proteome</keyword>
<protein>
    <submittedName>
        <fullName evidence="2">Putative Homeobox protein Hox-A3-like</fullName>
    </submittedName>
</protein>
<evidence type="ECO:0000313" key="2">
    <source>
        <dbReference type="EMBL" id="KAG7166530.1"/>
    </source>
</evidence>
<evidence type="ECO:0000256" key="1">
    <source>
        <dbReference type="SAM" id="MobiDB-lite"/>
    </source>
</evidence>
<reference evidence="2" key="1">
    <citation type="journal article" date="2021" name="Sci. Adv.">
        <title>The American lobster genome reveals insights on longevity, neural, and immune adaptations.</title>
        <authorList>
            <person name="Polinski J.M."/>
            <person name="Zimin A.V."/>
            <person name="Clark K.F."/>
            <person name="Kohn A.B."/>
            <person name="Sadowski N."/>
            <person name="Timp W."/>
            <person name="Ptitsyn A."/>
            <person name="Khanna P."/>
            <person name="Romanova D.Y."/>
            <person name="Williams P."/>
            <person name="Greenwood S.J."/>
            <person name="Moroz L.L."/>
            <person name="Walt D.R."/>
            <person name="Bodnar A.G."/>
        </authorList>
    </citation>
    <scope>NUCLEOTIDE SEQUENCE</scope>
    <source>
        <strain evidence="2">GMGI-L3</strain>
    </source>
</reference>
<accession>A0A8J5JXX1</accession>
<proteinExistence type="predicted"/>
<name>A0A8J5JXX1_HOMAM</name>
<keyword evidence="2" id="KW-0238">DNA-binding</keyword>
<gene>
    <name evidence="2" type="primary">Hoxa3-L</name>
    <name evidence="2" type="ORF">Hamer_G005645</name>
</gene>